<sequence>MAKLIVIIGITGNQGSSVADAFLQDSGWKIRGLTRDPSKPASKALAARGIEIVKGDIDDIDSIKAAVQGASVVFGNTVFSEAFSNPAAAHLAKLGPGQTIREWCYETELQQGKNIADAVATVAGLDLFVWSSLSHAKKWSRGKYTGVFHFDSKAEVVDYINDVYPQFAKKMSTLQMGLFITNWKWGQAAVPWEKLADGSMVLRIPGNGDVPIPLVVPSDTGKFVKALVQLPPGKSVIAFGDRLTWADYVKLWSRITGVPATFAKATVEEHSALAPGGYGEEMAEMYAYAMDFGYDGGDPSVMSAEQLGIDVPVTRMEQYIRDEDWSPLLSRT</sequence>
<dbReference type="Gene3D" id="3.90.25.10">
    <property type="entry name" value="UDP-galactose 4-epimerase, domain 1"/>
    <property type="match status" value="1"/>
</dbReference>
<dbReference type="SUPFAM" id="SSF51735">
    <property type="entry name" value="NAD(P)-binding Rossmann-fold domains"/>
    <property type="match status" value="1"/>
</dbReference>
<dbReference type="CDD" id="cd05251">
    <property type="entry name" value="NmrA_like_SDR_a"/>
    <property type="match status" value="1"/>
</dbReference>
<keyword evidence="5" id="KW-1185">Reference proteome</keyword>
<dbReference type="Proteomes" id="UP000813444">
    <property type="component" value="Unassembled WGS sequence"/>
</dbReference>
<dbReference type="InterPro" id="IPR036291">
    <property type="entry name" value="NAD(P)-bd_dom_sf"/>
</dbReference>
<dbReference type="PANTHER" id="PTHR42748:SF26">
    <property type="entry name" value="NMRA-LIKE DOMAIN-CONTAINING PROTEIN"/>
    <property type="match status" value="1"/>
</dbReference>
<dbReference type="EMBL" id="JAGPNK010000008">
    <property type="protein sequence ID" value="KAH7316939.1"/>
    <property type="molecule type" value="Genomic_DNA"/>
</dbReference>
<organism evidence="4 5">
    <name type="scientific">Stachybotrys elegans</name>
    <dbReference type="NCBI Taxonomy" id="80388"/>
    <lineage>
        <taxon>Eukaryota</taxon>
        <taxon>Fungi</taxon>
        <taxon>Dikarya</taxon>
        <taxon>Ascomycota</taxon>
        <taxon>Pezizomycotina</taxon>
        <taxon>Sordariomycetes</taxon>
        <taxon>Hypocreomycetidae</taxon>
        <taxon>Hypocreales</taxon>
        <taxon>Stachybotryaceae</taxon>
        <taxon>Stachybotrys</taxon>
    </lineage>
</organism>
<evidence type="ECO:0000256" key="2">
    <source>
        <dbReference type="ARBA" id="ARBA00022857"/>
    </source>
</evidence>
<gene>
    <name evidence="4" type="ORF">B0I35DRAFT_451737</name>
</gene>
<evidence type="ECO:0000259" key="3">
    <source>
        <dbReference type="Pfam" id="PF05368"/>
    </source>
</evidence>
<evidence type="ECO:0000313" key="5">
    <source>
        <dbReference type="Proteomes" id="UP000813444"/>
    </source>
</evidence>
<dbReference type="OrthoDB" id="3358371at2759"/>
<dbReference type="PANTHER" id="PTHR42748">
    <property type="entry name" value="NITROGEN METABOLITE REPRESSION PROTEIN NMRA FAMILY MEMBER"/>
    <property type="match status" value="1"/>
</dbReference>
<evidence type="ECO:0000313" key="4">
    <source>
        <dbReference type="EMBL" id="KAH7316939.1"/>
    </source>
</evidence>
<evidence type="ECO:0000256" key="1">
    <source>
        <dbReference type="ARBA" id="ARBA00006328"/>
    </source>
</evidence>
<dbReference type="InterPro" id="IPR051164">
    <property type="entry name" value="NmrA-like_oxidored"/>
</dbReference>
<dbReference type="Gene3D" id="3.40.50.720">
    <property type="entry name" value="NAD(P)-binding Rossmann-like Domain"/>
    <property type="match status" value="1"/>
</dbReference>
<comment type="similarity">
    <text evidence="1">Belongs to the NmrA-type oxidoreductase family.</text>
</comment>
<feature type="domain" description="NmrA-like" evidence="3">
    <location>
        <begin position="2"/>
        <end position="301"/>
    </location>
</feature>
<keyword evidence="2" id="KW-0521">NADP</keyword>
<dbReference type="Pfam" id="PF05368">
    <property type="entry name" value="NmrA"/>
    <property type="match status" value="1"/>
</dbReference>
<comment type="caution">
    <text evidence="4">The sequence shown here is derived from an EMBL/GenBank/DDBJ whole genome shotgun (WGS) entry which is preliminary data.</text>
</comment>
<dbReference type="InterPro" id="IPR008030">
    <property type="entry name" value="NmrA-like"/>
</dbReference>
<reference evidence="4" key="1">
    <citation type="journal article" date="2021" name="Nat. Commun.">
        <title>Genetic determinants of endophytism in the Arabidopsis root mycobiome.</title>
        <authorList>
            <person name="Mesny F."/>
            <person name="Miyauchi S."/>
            <person name="Thiergart T."/>
            <person name="Pickel B."/>
            <person name="Atanasova L."/>
            <person name="Karlsson M."/>
            <person name="Huettel B."/>
            <person name="Barry K.W."/>
            <person name="Haridas S."/>
            <person name="Chen C."/>
            <person name="Bauer D."/>
            <person name="Andreopoulos W."/>
            <person name="Pangilinan J."/>
            <person name="LaButti K."/>
            <person name="Riley R."/>
            <person name="Lipzen A."/>
            <person name="Clum A."/>
            <person name="Drula E."/>
            <person name="Henrissat B."/>
            <person name="Kohler A."/>
            <person name="Grigoriev I.V."/>
            <person name="Martin F.M."/>
            <person name="Hacquard S."/>
        </authorList>
    </citation>
    <scope>NUCLEOTIDE SEQUENCE</scope>
    <source>
        <strain evidence="4">MPI-CAGE-CH-0235</strain>
    </source>
</reference>
<dbReference type="AlphaFoldDB" id="A0A8K0STM7"/>
<protein>
    <recommendedName>
        <fullName evidence="3">NmrA-like domain-containing protein</fullName>
    </recommendedName>
</protein>
<accession>A0A8K0STM7</accession>
<name>A0A8K0STM7_9HYPO</name>
<proteinExistence type="inferred from homology"/>
<dbReference type="GO" id="GO:0005634">
    <property type="term" value="C:nucleus"/>
    <property type="evidence" value="ECO:0007669"/>
    <property type="project" value="TreeGrafter"/>
</dbReference>